<sequence>MQMEERYNKMKTDPIEESVIQSRLEKIKAARENPDIEVIEIELGSIEQIYNHMDPSPFYDKELDFNAEQYILSSVEEIPLKKEALLVIYVQTKKLTEKRETILKDSIHRHFERKFKSLDRQAHKKTRRVGYSAIFGIAFLGLCLTLSYKLTTQTAADSYYQILGQGLVVIGWVALWDPTEYFLFDWWDPRKEIAECKKISKIAIEVIPVNPPETEKSAKQEETKVKTGEIKTAPQEPKLKQDETKAKADETKTKSEETKTEDIKSKSVE</sequence>
<feature type="transmembrane region" description="Helical" evidence="2">
    <location>
        <begin position="159"/>
        <end position="176"/>
    </location>
</feature>
<feature type="compositionally biased region" description="Basic and acidic residues" evidence="1">
    <location>
        <begin position="237"/>
        <end position="269"/>
    </location>
</feature>
<organism evidence="3 4">
    <name type="scientific">Methanolapillus millepedarum</name>
    <dbReference type="NCBI Taxonomy" id="3028296"/>
    <lineage>
        <taxon>Archaea</taxon>
        <taxon>Methanobacteriati</taxon>
        <taxon>Methanobacteriota</taxon>
        <taxon>Stenosarchaea group</taxon>
        <taxon>Methanomicrobia</taxon>
        <taxon>Methanosarcinales</taxon>
        <taxon>Methanosarcinaceae</taxon>
        <taxon>Methanolapillus</taxon>
    </lineage>
</organism>
<evidence type="ECO:0000313" key="4">
    <source>
        <dbReference type="Proteomes" id="UP001303587"/>
    </source>
</evidence>
<keyword evidence="4" id="KW-1185">Reference proteome</keyword>
<dbReference type="Proteomes" id="UP001303587">
    <property type="component" value="Chromosome"/>
</dbReference>
<dbReference type="RefSeq" id="WP_338102747.1">
    <property type="nucleotide sequence ID" value="NZ_CP131060.1"/>
</dbReference>
<evidence type="ECO:0000256" key="2">
    <source>
        <dbReference type="SAM" id="Phobius"/>
    </source>
</evidence>
<keyword evidence="2" id="KW-0472">Membrane</keyword>
<evidence type="ECO:0000256" key="1">
    <source>
        <dbReference type="SAM" id="MobiDB-lite"/>
    </source>
</evidence>
<dbReference type="EMBL" id="CP131060">
    <property type="protein sequence ID" value="WNY24671.1"/>
    <property type="molecule type" value="Genomic_DNA"/>
</dbReference>
<proteinExistence type="predicted"/>
<evidence type="ECO:0000313" key="3">
    <source>
        <dbReference type="EMBL" id="WNY24671.1"/>
    </source>
</evidence>
<feature type="compositionally biased region" description="Basic and acidic residues" evidence="1">
    <location>
        <begin position="213"/>
        <end position="229"/>
    </location>
</feature>
<gene>
    <name evidence="3" type="ORF">MsAc7_01950</name>
</gene>
<dbReference type="AlphaFoldDB" id="A0AA96V203"/>
<feature type="transmembrane region" description="Helical" evidence="2">
    <location>
        <begin position="129"/>
        <end position="147"/>
    </location>
</feature>
<keyword evidence="2" id="KW-1133">Transmembrane helix</keyword>
<accession>A0AA96V203</accession>
<protein>
    <submittedName>
        <fullName evidence="3">Uncharacterized protein</fullName>
    </submittedName>
</protein>
<keyword evidence="2" id="KW-0812">Transmembrane</keyword>
<dbReference type="GeneID" id="89229319"/>
<name>A0AA96V203_9EURY</name>
<reference evidence="3 4" key="1">
    <citation type="submission" date="2023-07" db="EMBL/GenBank/DDBJ databases">
        <title>Closed genoem sequence of Methanosarcinaceae archaeon Ac7.</title>
        <authorList>
            <person name="Poehlein A."/>
            <person name="Protasov E."/>
            <person name="Platt K."/>
            <person name="Reeh H."/>
            <person name="Daniel R."/>
            <person name="Brune A."/>
        </authorList>
    </citation>
    <scope>NUCLEOTIDE SEQUENCE [LARGE SCALE GENOMIC DNA]</scope>
    <source>
        <strain evidence="3 4">Ac7</strain>
    </source>
</reference>
<feature type="region of interest" description="Disordered" evidence="1">
    <location>
        <begin position="212"/>
        <end position="269"/>
    </location>
</feature>